<gene>
    <name evidence="1" type="ORF">SAE02_78320</name>
</gene>
<evidence type="ECO:0000313" key="2">
    <source>
        <dbReference type="Proteomes" id="UP000321523"/>
    </source>
</evidence>
<accession>A0A512E4M6</accession>
<comment type="caution">
    <text evidence="1">The sequence shown here is derived from an EMBL/GenBank/DDBJ whole genome shotgun (WGS) entry which is preliminary data.</text>
</comment>
<evidence type="ECO:0000313" key="1">
    <source>
        <dbReference type="EMBL" id="GEO43684.1"/>
    </source>
</evidence>
<name>A0A512E4M6_9PROT</name>
<dbReference type="SUPFAM" id="SSF51445">
    <property type="entry name" value="(Trans)glycosidases"/>
    <property type="match status" value="1"/>
</dbReference>
<dbReference type="EMBL" id="BJYZ01000130">
    <property type="protein sequence ID" value="GEO43684.1"/>
    <property type="molecule type" value="Genomic_DNA"/>
</dbReference>
<dbReference type="RefSeq" id="WP_211099490.1">
    <property type="nucleotide sequence ID" value="NZ_BJYZ01000130.1"/>
</dbReference>
<dbReference type="Proteomes" id="UP000321523">
    <property type="component" value="Unassembled WGS sequence"/>
</dbReference>
<proteinExistence type="predicted"/>
<protein>
    <submittedName>
        <fullName evidence="1">Beta-glucosidase</fullName>
    </submittedName>
</protein>
<keyword evidence="2" id="KW-1185">Reference proteome</keyword>
<dbReference type="AlphaFoldDB" id="A0A512E4M6"/>
<reference evidence="1 2" key="1">
    <citation type="submission" date="2019-07" db="EMBL/GenBank/DDBJ databases">
        <title>Whole genome shotgun sequence of Skermanella aerolata NBRC 106429.</title>
        <authorList>
            <person name="Hosoyama A."/>
            <person name="Uohara A."/>
            <person name="Ohji S."/>
            <person name="Ichikawa N."/>
        </authorList>
    </citation>
    <scope>NUCLEOTIDE SEQUENCE [LARGE SCALE GENOMIC DNA]</scope>
    <source>
        <strain evidence="1 2">NBRC 106429</strain>
    </source>
</reference>
<dbReference type="Gene3D" id="3.20.20.80">
    <property type="entry name" value="Glycosidases"/>
    <property type="match status" value="1"/>
</dbReference>
<organism evidence="1 2">
    <name type="scientific">Skermanella aerolata</name>
    <dbReference type="NCBI Taxonomy" id="393310"/>
    <lineage>
        <taxon>Bacteria</taxon>
        <taxon>Pseudomonadati</taxon>
        <taxon>Pseudomonadota</taxon>
        <taxon>Alphaproteobacteria</taxon>
        <taxon>Rhodospirillales</taxon>
        <taxon>Azospirillaceae</taxon>
        <taxon>Skermanella</taxon>
    </lineage>
</organism>
<dbReference type="InterPro" id="IPR017853">
    <property type="entry name" value="GH"/>
</dbReference>
<sequence>MLRASQEAGLQVVWDLCHYGWPDHIDIWSPDFVDRSARFAAAVASLVRDETDGVPFYAPVNEISYWAWAGGDRAMFNLHARGRGAELKVQLVRASIAAIEAIRGIDPGARFVQIDPVINVIPRSPRSRVGAERYRRAQYEAWDMLAGRNRPDLGENPGCLDIVGVNYYPGNQWFLGGRSIERCHPLYHPFRELLLETHRRYGKPLIVAETGAEGDVRVPWFRYVCDEVCAALEEGVPVDGICLYPVTDYPGWSNGRHCKVGLLGFPDKVGQRLVHTPLADELLRQQVRFDRLRSGATDDR</sequence>